<keyword evidence="4 7" id="KW-0863">Zinc-finger</keyword>
<dbReference type="InterPro" id="IPR013087">
    <property type="entry name" value="Znf_C2H2_type"/>
</dbReference>
<dbReference type="WBParaSite" id="TTAC_0000930201-mRNA-1">
    <property type="protein sequence ID" value="TTAC_0000930201-mRNA-1"/>
    <property type="gene ID" value="TTAC_0000930201"/>
</dbReference>
<evidence type="ECO:0000256" key="2">
    <source>
        <dbReference type="ARBA" id="ARBA00022723"/>
    </source>
</evidence>
<protein>
    <submittedName>
        <fullName evidence="11">C2H2-type domain-containing protein</fullName>
    </submittedName>
</protein>
<evidence type="ECO:0000256" key="3">
    <source>
        <dbReference type="ARBA" id="ARBA00022737"/>
    </source>
</evidence>
<organism evidence="11">
    <name type="scientific">Hydatigena taeniaeformis</name>
    <name type="common">Feline tapeworm</name>
    <name type="synonym">Taenia taeniaeformis</name>
    <dbReference type="NCBI Taxonomy" id="6205"/>
    <lineage>
        <taxon>Eukaryota</taxon>
        <taxon>Metazoa</taxon>
        <taxon>Spiralia</taxon>
        <taxon>Lophotrochozoa</taxon>
        <taxon>Platyhelminthes</taxon>
        <taxon>Cestoda</taxon>
        <taxon>Eucestoda</taxon>
        <taxon>Cyclophyllidea</taxon>
        <taxon>Taeniidae</taxon>
        <taxon>Hydatigera</taxon>
    </lineage>
</organism>
<accession>A0A0R3X6Z2</accession>
<dbReference type="Gene3D" id="3.30.160.60">
    <property type="entry name" value="Classic Zinc Finger"/>
    <property type="match status" value="1"/>
</dbReference>
<dbReference type="InterPro" id="IPR036236">
    <property type="entry name" value="Znf_C2H2_sf"/>
</dbReference>
<keyword evidence="10" id="KW-1185">Reference proteome</keyword>
<keyword evidence="6" id="KW-0539">Nucleus</keyword>
<proteinExistence type="predicted"/>
<gene>
    <name evidence="9" type="ORF">TTAC_LOCUS9287</name>
</gene>
<dbReference type="GO" id="GO:0005634">
    <property type="term" value="C:nucleus"/>
    <property type="evidence" value="ECO:0007669"/>
    <property type="project" value="UniProtKB-SubCell"/>
</dbReference>
<dbReference type="InterPro" id="IPR027756">
    <property type="entry name" value="Ovo-like"/>
</dbReference>
<evidence type="ECO:0000256" key="6">
    <source>
        <dbReference type="ARBA" id="ARBA00023242"/>
    </source>
</evidence>
<dbReference type="PROSITE" id="PS00028">
    <property type="entry name" value="ZINC_FINGER_C2H2_1"/>
    <property type="match status" value="1"/>
</dbReference>
<keyword evidence="5" id="KW-0862">Zinc</keyword>
<dbReference type="EMBL" id="UYWX01020749">
    <property type="protein sequence ID" value="VDM34053.1"/>
    <property type="molecule type" value="Genomic_DNA"/>
</dbReference>
<evidence type="ECO:0000256" key="7">
    <source>
        <dbReference type="PROSITE-ProRule" id="PRU00042"/>
    </source>
</evidence>
<evidence type="ECO:0000256" key="1">
    <source>
        <dbReference type="ARBA" id="ARBA00004123"/>
    </source>
</evidence>
<name>A0A0R3X6Z2_HYDTA</name>
<dbReference type="GO" id="GO:0000978">
    <property type="term" value="F:RNA polymerase II cis-regulatory region sequence-specific DNA binding"/>
    <property type="evidence" value="ECO:0007669"/>
    <property type="project" value="TreeGrafter"/>
</dbReference>
<dbReference type="PROSITE" id="PS50157">
    <property type="entry name" value="ZINC_FINGER_C2H2_2"/>
    <property type="match status" value="1"/>
</dbReference>
<dbReference type="PANTHER" id="PTHR10032">
    <property type="entry name" value="ZINC FINGER PROTEIN WITH KRAB AND SCAN DOMAINS"/>
    <property type="match status" value="1"/>
</dbReference>
<dbReference type="PANTHER" id="PTHR10032:SF271">
    <property type="entry name" value="RH12261P-RELATED"/>
    <property type="match status" value="1"/>
</dbReference>
<reference evidence="11" key="1">
    <citation type="submission" date="2017-02" db="UniProtKB">
        <authorList>
            <consortium name="WormBaseParasite"/>
        </authorList>
    </citation>
    <scope>IDENTIFICATION</scope>
</reference>
<keyword evidence="2" id="KW-0479">Metal-binding</keyword>
<comment type="subcellular location">
    <subcellularLocation>
        <location evidence="1">Nucleus</location>
    </subcellularLocation>
</comment>
<feature type="domain" description="C2H2-type" evidence="8">
    <location>
        <begin position="167"/>
        <end position="190"/>
    </location>
</feature>
<evidence type="ECO:0000256" key="5">
    <source>
        <dbReference type="ARBA" id="ARBA00022833"/>
    </source>
</evidence>
<evidence type="ECO:0000313" key="10">
    <source>
        <dbReference type="Proteomes" id="UP000274429"/>
    </source>
</evidence>
<dbReference type="GO" id="GO:0008270">
    <property type="term" value="F:zinc ion binding"/>
    <property type="evidence" value="ECO:0007669"/>
    <property type="project" value="UniProtKB-KW"/>
</dbReference>
<evidence type="ECO:0000256" key="4">
    <source>
        <dbReference type="ARBA" id="ARBA00022771"/>
    </source>
</evidence>
<evidence type="ECO:0000313" key="9">
    <source>
        <dbReference type="EMBL" id="VDM34053.1"/>
    </source>
</evidence>
<evidence type="ECO:0000313" key="11">
    <source>
        <dbReference type="WBParaSite" id="TTAC_0000930201-mRNA-1"/>
    </source>
</evidence>
<evidence type="ECO:0000259" key="8">
    <source>
        <dbReference type="PROSITE" id="PS50157"/>
    </source>
</evidence>
<dbReference type="OrthoDB" id="6508643at2759"/>
<dbReference type="GO" id="GO:0000981">
    <property type="term" value="F:DNA-binding transcription factor activity, RNA polymerase II-specific"/>
    <property type="evidence" value="ECO:0007669"/>
    <property type="project" value="TreeGrafter"/>
</dbReference>
<reference evidence="9 10" key="2">
    <citation type="submission" date="2018-11" db="EMBL/GenBank/DDBJ databases">
        <authorList>
            <consortium name="Pathogen Informatics"/>
        </authorList>
    </citation>
    <scope>NUCLEOTIDE SEQUENCE [LARGE SCALE GENOMIC DNA]</scope>
</reference>
<sequence length="292" mass="33410">MKLEKRNVSGVETHHFKEANKDVKKLDKKWGWSGLCERIVFDAHCVDQQLKVIQQNVSTSSHAFTIDRILSTDAQQSSTVNDIPQNKPLTAPLISQRETLGVDKTRKSIIVCKREPSNARELVQEMIERRDERLRYVNDGNAIVNPFAVSRKEQLSVLRKSLYVRPYACEHCPSRFTQRSLLEGHQSSVHQLVLGYGPRQRREELRICETCGFVNKSYVALLEHTVSQHPTNVDTISMLRMRTSSHRSRKEKGEKDLSLNANALGGAIDRLDMLTFINVRGQSTRLITRNSF</sequence>
<dbReference type="SUPFAM" id="SSF57667">
    <property type="entry name" value="beta-beta-alpha zinc fingers"/>
    <property type="match status" value="1"/>
</dbReference>
<keyword evidence="3" id="KW-0677">Repeat</keyword>
<dbReference type="AlphaFoldDB" id="A0A0R3X6Z2"/>
<dbReference type="Proteomes" id="UP000274429">
    <property type="component" value="Unassembled WGS sequence"/>
</dbReference>
<dbReference type="SMART" id="SM00355">
    <property type="entry name" value="ZnF_C2H2"/>
    <property type="match status" value="2"/>
</dbReference>